<dbReference type="OrthoDB" id="1437217at2"/>
<protein>
    <submittedName>
        <fullName evidence="2">SLATT domain-containing protein</fullName>
    </submittedName>
</protein>
<dbReference type="RefSeq" id="WP_144117747.1">
    <property type="nucleotide sequence ID" value="NZ_JACHGE010000007.1"/>
</dbReference>
<reference evidence="3 4" key="2">
    <citation type="submission" date="2019-07" db="EMBL/GenBank/DDBJ databases">
        <title>Algibacter marinivivus sp. nov., isolated from the surface of a marine red alga.</title>
        <authorList>
            <person name="Zhong X."/>
            <person name="Xu W."/>
            <person name="Zhang Y."/>
            <person name="Zhang Q."/>
            <person name="Du Z."/>
        </authorList>
    </citation>
    <scope>NUCLEOTIDE SEQUENCE [LARGE SCALE GENOMIC DNA]</scope>
    <source>
        <strain evidence="3 4">RU-4-M-4</strain>
    </source>
</reference>
<evidence type="ECO:0000313" key="5">
    <source>
        <dbReference type="Proteomes" id="UP000322315"/>
    </source>
</evidence>
<keyword evidence="4" id="KW-1185">Reference proteome</keyword>
<dbReference type="EMBL" id="VWRS01000009">
    <property type="protein sequence ID" value="KAA5822465.1"/>
    <property type="molecule type" value="Genomic_DNA"/>
</dbReference>
<evidence type="ECO:0000313" key="3">
    <source>
        <dbReference type="EMBL" id="TSJ73615.1"/>
    </source>
</evidence>
<feature type="transmembrane region" description="Helical" evidence="1">
    <location>
        <begin position="36"/>
        <end position="53"/>
    </location>
</feature>
<dbReference type="Proteomes" id="UP000315145">
    <property type="component" value="Unassembled WGS sequence"/>
</dbReference>
<dbReference type="Proteomes" id="UP000322315">
    <property type="component" value="Unassembled WGS sequence"/>
</dbReference>
<keyword evidence="1" id="KW-0472">Membrane</keyword>
<reference evidence="2" key="3">
    <citation type="submission" date="2019-09" db="EMBL/GenBank/DDBJ databases">
        <authorList>
            <person name="Zhang D.-C."/>
        </authorList>
    </citation>
    <scope>NUCLEOTIDE SEQUENCE</scope>
    <source>
        <strain evidence="2">RU-4-M-4</strain>
    </source>
</reference>
<accession>A0A5M7B5A2</accession>
<feature type="transmembrane region" description="Helical" evidence="1">
    <location>
        <begin position="73"/>
        <end position="91"/>
    </location>
</feature>
<evidence type="ECO:0000313" key="2">
    <source>
        <dbReference type="EMBL" id="KAA5822465.1"/>
    </source>
</evidence>
<dbReference type="EMBL" id="VMBF01000009">
    <property type="protein sequence ID" value="TSJ73615.1"/>
    <property type="molecule type" value="Genomic_DNA"/>
</dbReference>
<organism evidence="2 5">
    <name type="scientific">Algibacter amylolyticus</name>
    <dbReference type="NCBI Taxonomy" id="1608400"/>
    <lineage>
        <taxon>Bacteria</taxon>
        <taxon>Pseudomonadati</taxon>
        <taxon>Bacteroidota</taxon>
        <taxon>Flavobacteriia</taxon>
        <taxon>Flavobacteriales</taxon>
        <taxon>Flavobacteriaceae</taxon>
        <taxon>Algibacter</taxon>
    </lineage>
</organism>
<name>A0A5M7B5A2_9FLAO</name>
<reference evidence="2 5" key="1">
    <citation type="journal article" date="2015" name="Int. J. Syst. Evol. Microbiol.">
        <title>Algibacter amylolyticus sp. nov., isolated from intertidal sediment.</title>
        <authorList>
            <person name="Zhang D.C."/>
            <person name="Wu J."/>
            <person name="Neuner K."/>
            <person name="Yao J."/>
            <person name="Margesin R."/>
        </authorList>
    </citation>
    <scope>NUCLEOTIDE SEQUENCE [LARGE SCALE GENOMIC DNA]</scope>
    <source>
        <strain evidence="2 5">RU-4-M-4</strain>
    </source>
</reference>
<keyword evidence="1" id="KW-0812">Transmembrane</keyword>
<dbReference type="AlphaFoldDB" id="A0A5M7B5A2"/>
<evidence type="ECO:0000256" key="1">
    <source>
        <dbReference type="SAM" id="Phobius"/>
    </source>
</evidence>
<proteinExistence type="predicted"/>
<evidence type="ECO:0000313" key="4">
    <source>
        <dbReference type="Proteomes" id="UP000315145"/>
    </source>
</evidence>
<keyword evidence="1" id="KW-1133">Transmembrane helix</keyword>
<sequence>MEKKKTMLLDWMRKVHQLEYAHCYQSEYYRKIEKRIGISAFVLSTMVAFSYKFPEIKNEWFNTYLFFLDKDYFLPFLLFIVALFTGLQTFLKPNEKSDIHRKLGLEYEKIRHTIEITLTKEESELNIDREILKIKKSWDSMNTIYVMERYFVEAKNKVKKFEKYPKELSFLEDVK</sequence>
<comment type="caution">
    <text evidence="2">The sequence shown here is derived from an EMBL/GenBank/DDBJ whole genome shotgun (WGS) entry which is preliminary data.</text>
</comment>
<gene>
    <name evidence="2" type="ORF">F2B50_15080</name>
    <name evidence="3" type="ORF">FPF71_15080</name>
</gene>
<dbReference type="NCBIfam" id="NF033632">
    <property type="entry name" value="SLATT_4"/>
    <property type="match status" value="1"/>
</dbReference>